<dbReference type="Gene3D" id="3.80.10.10">
    <property type="entry name" value="Ribonuclease Inhibitor"/>
    <property type="match status" value="1"/>
</dbReference>
<keyword evidence="8 21" id="KW-0812">Transmembrane</keyword>
<dbReference type="PROSITE" id="PS50011">
    <property type="entry name" value="PROTEIN_KINASE_DOM"/>
    <property type="match status" value="1"/>
</dbReference>
<dbReference type="Gene3D" id="3.30.200.20">
    <property type="entry name" value="Phosphorylase Kinase, domain 1"/>
    <property type="match status" value="1"/>
</dbReference>
<feature type="transmembrane region" description="Helical" evidence="21">
    <location>
        <begin position="215"/>
        <end position="239"/>
    </location>
</feature>
<reference evidence="24" key="1">
    <citation type="journal article" date="2023" name="Plant J.">
        <title>The genome of the king protea, Protea cynaroides.</title>
        <authorList>
            <person name="Chang J."/>
            <person name="Duong T.A."/>
            <person name="Schoeman C."/>
            <person name="Ma X."/>
            <person name="Roodt D."/>
            <person name="Barker N."/>
            <person name="Li Z."/>
            <person name="Van de Peer Y."/>
            <person name="Mizrachi E."/>
        </authorList>
    </citation>
    <scope>NUCLEOTIDE SEQUENCE</scope>
    <source>
        <tissue evidence="24">Young leaves</tissue>
    </source>
</reference>
<evidence type="ECO:0000256" key="18">
    <source>
        <dbReference type="ARBA" id="ARBA00047899"/>
    </source>
</evidence>
<dbReference type="Proteomes" id="UP001141806">
    <property type="component" value="Unassembled WGS sequence"/>
</dbReference>
<dbReference type="SMART" id="SM00220">
    <property type="entry name" value="S_TKc"/>
    <property type="match status" value="1"/>
</dbReference>
<feature type="binding site" evidence="20">
    <location>
        <position position="310"/>
    </location>
    <ligand>
        <name>ATP</name>
        <dbReference type="ChEBI" id="CHEBI:30616"/>
    </ligand>
</feature>
<dbReference type="SUPFAM" id="SSF52058">
    <property type="entry name" value="L domain-like"/>
    <property type="match status" value="1"/>
</dbReference>
<evidence type="ECO:0000256" key="15">
    <source>
        <dbReference type="ARBA" id="ARBA00023136"/>
    </source>
</evidence>
<sequence>MGLIYAVLMLVSLHSVVASDYQGDALFALKTSLNASPSQLSDWTQNQVSPCTWSNVNCDSNYVISVTLSSMGFSGTLSPKIGILKRLSTLSLQGNGITGGIPEEFGNLSSLTSLKLENNHLTGQIPSTLGNLKKLQVLILSQNNLNGSIPESIMGLSKLNRLQLDSNDLSGEVPEKLFQVPTYNFTGNHLNCGVNFSHVCESGNDTTEVSNRPKLGITFGIVGSVIGLLLLGGLLFLVWKIRHKGWRREVFFNVSGEDDRQIAFGQLKKFAWRELLLATDNFSEENVLGQGGFGKVYKGVLADNTMIAVKRLTDYESPGGEAAFLREVEMISVAVHRNLLRLIGFCTTLSERLLVYPFMQNLSVAYHLRELKLGEPVLDWRTRMKVALGTARGLEYLHEHCNPKIIHRDVKAANVLLDEDFEAVVGDFGLAKLVDVRKTHVTTQVRGTMGYIAPEYLSTGKSSERTDVFGYGIMLLELVTGQRAIDFSRLEDDVLLLDHVKKLEREKQLDVIVDGNLNRNYDSQEVKMMIQIALLCTQSPDDRPLMSEVLRMLEGEGLTERWEEWQQVEVTRRQENERLQRRFDHFGEDSIYNQIAIELSGGR</sequence>
<evidence type="ECO:0000256" key="13">
    <source>
        <dbReference type="ARBA" id="ARBA00022840"/>
    </source>
</evidence>
<comment type="catalytic activity">
    <reaction evidence="18">
        <text>L-threonyl-[protein] + ATP = O-phospho-L-threonyl-[protein] + ADP + H(+)</text>
        <dbReference type="Rhea" id="RHEA:46608"/>
        <dbReference type="Rhea" id="RHEA-COMP:11060"/>
        <dbReference type="Rhea" id="RHEA-COMP:11605"/>
        <dbReference type="ChEBI" id="CHEBI:15378"/>
        <dbReference type="ChEBI" id="CHEBI:30013"/>
        <dbReference type="ChEBI" id="CHEBI:30616"/>
        <dbReference type="ChEBI" id="CHEBI:61977"/>
        <dbReference type="ChEBI" id="CHEBI:456216"/>
        <dbReference type="EC" id="2.7.11.1"/>
    </reaction>
</comment>
<dbReference type="AlphaFoldDB" id="A0A9Q0K7P5"/>
<accession>A0A9Q0K7P5</accession>
<dbReference type="InterPro" id="IPR008271">
    <property type="entry name" value="Ser/Thr_kinase_AS"/>
</dbReference>
<dbReference type="SUPFAM" id="SSF56112">
    <property type="entry name" value="Protein kinase-like (PK-like)"/>
    <property type="match status" value="1"/>
</dbReference>
<dbReference type="Pfam" id="PF00069">
    <property type="entry name" value="Pkinase"/>
    <property type="match status" value="1"/>
</dbReference>
<gene>
    <name evidence="24" type="ORF">NE237_017260</name>
</gene>
<proteinExistence type="inferred from homology"/>
<keyword evidence="15 21" id="KW-0472">Membrane</keyword>
<evidence type="ECO:0000256" key="3">
    <source>
        <dbReference type="ARBA" id="ARBA00012513"/>
    </source>
</evidence>
<keyword evidence="10" id="KW-0677">Repeat</keyword>
<evidence type="ECO:0000256" key="2">
    <source>
        <dbReference type="ARBA" id="ARBA00008684"/>
    </source>
</evidence>
<name>A0A9Q0K7P5_9MAGN</name>
<dbReference type="Pfam" id="PF00560">
    <property type="entry name" value="LRR_1"/>
    <property type="match status" value="1"/>
</dbReference>
<dbReference type="InterPro" id="IPR051824">
    <property type="entry name" value="LRR_Rcpt-Like_S/T_Kinase"/>
</dbReference>
<keyword evidence="17" id="KW-0325">Glycoprotein</keyword>
<evidence type="ECO:0000256" key="10">
    <source>
        <dbReference type="ARBA" id="ARBA00022737"/>
    </source>
</evidence>
<comment type="caution">
    <text evidence="24">The sequence shown here is derived from an EMBL/GenBank/DDBJ whole genome shotgun (WGS) entry which is preliminary data.</text>
</comment>
<dbReference type="InterPro" id="IPR000719">
    <property type="entry name" value="Prot_kinase_dom"/>
</dbReference>
<dbReference type="PANTHER" id="PTHR48006:SF102">
    <property type="entry name" value="LEUCINE-RICH REPEAT-CONTAINING PROTEIN DDB_G0281931-RELATED"/>
    <property type="match status" value="1"/>
</dbReference>
<dbReference type="Pfam" id="PF08263">
    <property type="entry name" value="LRRNT_2"/>
    <property type="match status" value="1"/>
</dbReference>
<feature type="domain" description="Protein kinase" evidence="23">
    <location>
        <begin position="282"/>
        <end position="558"/>
    </location>
</feature>
<organism evidence="24 25">
    <name type="scientific">Protea cynaroides</name>
    <dbReference type="NCBI Taxonomy" id="273540"/>
    <lineage>
        <taxon>Eukaryota</taxon>
        <taxon>Viridiplantae</taxon>
        <taxon>Streptophyta</taxon>
        <taxon>Embryophyta</taxon>
        <taxon>Tracheophyta</taxon>
        <taxon>Spermatophyta</taxon>
        <taxon>Magnoliopsida</taxon>
        <taxon>Proteales</taxon>
        <taxon>Proteaceae</taxon>
        <taxon>Protea</taxon>
    </lineage>
</organism>
<dbReference type="Pfam" id="PF13855">
    <property type="entry name" value="LRR_8"/>
    <property type="match status" value="1"/>
</dbReference>
<evidence type="ECO:0000313" key="24">
    <source>
        <dbReference type="EMBL" id="KAJ4965411.1"/>
    </source>
</evidence>
<comment type="subcellular location">
    <subcellularLocation>
        <location evidence="1">Cell membrane</location>
        <topology evidence="1">Single-pass membrane protein</topology>
    </subcellularLocation>
</comment>
<dbReference type="InterPro" id="IPR032675">
    <property type="entry name" value="LRR_dom_sf"/>
</dbReference>
<dbReference type="Gene3D" id="1.10.510.10">
    <property type="entry name" value="Transferase(Phosphotransferase) domain 1"/>
    <property type="match status" value="1"/>
</dbReference>
<evidence type="ECO:0000256" key="9">
    <source>
        <dbReference type="ARBA" id="ARBA00022729"/>
    </source>
</evidence>
<keyword evidence="13 20" id="KW-0067">ATP-binding</keyword>
<evidence type="ECO:0000256" key="1">
    <source>
        <dbReference type="ARBA" id="ARBA00004162"/>
    </source>
</evidence>
<evidence type="ECO:0000256" key="5">
    <source>
        <dbReference type="ARBA" id="ARBA00022527"/>
    </source>
</evidence>
<evidence type="ECO:0000256" key="6">
    <source>
        <dbReference type="ARBA" id="ARBA00022614"/>
    </source>
</evidence>
<keyword evidence="14 21" id="KW-1133">Transmembrane helix</keyword>
<dbReference type="OrthoDB" id="4062651at2759"/>
<evidence type="ECO:0000256" key="14">
    <source>
        <dbReference type="ARBA" id="ARBA00022989"/>
    </source>
</evidence>
<keyword evidence="25" id="KW-1185">Reference proteome</keyword>
<keyword evidence="5" id="KW-0723">Serine/threonine-protein kinase</keyword>
<dbReference type="PANTHER" id="PTHR48006">
    <property type="entry name" value="LEUCINE-RICH REPEAT-CONTAINING PROTEIN DDB_G0281931-RELATED"/>
    <property type="match status" value="1"/>
</dbReference>
<dbReference type="FunFam" id="1.10.510.10:FF:000016">
    <property type="entry name" value="Somatic embryogenesis receptor-like kinase 1"/>
    <property type="match status" value="1"/>
</dbReference>
<evidence type="ECO:0000256" key="22">
    <source>
        <dbReference type="SAM" id="SignalP"/>
    </source>
</evidence>
<comment type="catalytic activity">
    <reaction evidence="19">
        <text>L-seryl-[protein] + ATP = O-phospho-L-seryl-[protein] + ADP + H(+)</text>
        <dbReference type="Rhea" id="RHEA:17989"/>
        <dbReference type="Rhea" id="RHEA-COMP:9863"/>
        <dbReference type="Rhea" id="RHEA-COMP:11604"/>
        <dbReference type="ChEBI" id="CHEBI:15378"/>
        <dbReference type="ChEBI" id="CHEBI:29999"/>
        <dbReference type="ChEBI" id="CHEBI:30616"/>
        <dbReference type="ChEBI" id="CHEBI:83421"/>
        <dbReference type="ChEBI" id="CHEBI:456216"/>
        <dbReference type="EC" id="2.7.11.1"/>
    </reaction>
</comment>
<dbReference type="EMBL" id="JAMYWD010000007">
    <property type="protein sequence ID" value="KAJ4965411.1"/>
    <property type="molecule type" value="Genomic_DNA"/>
</dbReference>
<dbReference type="PROSITE" id="PS00107">
    <property type="entry name" value="PROTEIN_KINASE_ATP"/>
    <property type="match status" value="1"/>
</dbReference>
<dbReference type="FunFam" id="3.80.10.10:FF:000150">
    <property type="entry name" value="Putative LRR receptor-like serine/threonine-protein kinase"/>
    <property type="match status" value="1"/>
</dbReference>
<keyword evidence="6" id="KW-0433">Leucine-rich repeat</keyword>
<dbReference type="GO" id="GO:0005524">
    <property type="term" value="F:ATP binding"/>
    <property type="evidence" value="ECO:0007669"/>
    <property type="project" value="UniProtKB-UniRule"/>
</dbReference>
<evidence type="ECO:0000256" key="17">
    <source>
        <dbReference type="ARBA" id="ARBA00023180"/>
    </source>
</evidence>
<evidence type="ECO:0000256" key="7">
    <source>
        <dbReference type="ARBA" id="ARBA00022679"/>
    </source>
</evidence>
<dbReference type="GO" id="GO:0005886">
    <property type="term" value="C:plasma membrane"/>
    <property type="evidence" value="ECO:0007669"/>
    <property type="project" value="UniProtKB-SubCell"/>
</dbReference>
<dbReference type="EC" id="2.7.11.1" evidence="3"/>
<evidence type="ECO:0000256" key="11">
    <source>
        <dbReference type="ARBA" id="ARBA00022741"/>
    </source>
</evidence>
<evidence type="ECO:0000256" key="16">
    <source>
        <dbReference type="ARBA" id="ARBA00023170"/>
    </source>
</evidence>
<dbReference type="InterPro" id="IPR001611">
    <property type="entry name" value="Leu-rich_rpt"/>
</dbReference>
<keyword evidence="11 20" id="KW-0547">Nucleotide-binding</keyword>
<keyword evidence="4" id="KW-1003">Cell membrane</keyword>
<evidence type="ECO:0000259" key="23">
    <source>
        <dbReference type="PROSITE" id="PS50011"/>
    </source>
</evidence>
<evidence type="ECO:0000313" key="25">
    <source>
        <dbReference type="Proteomes" id="UP001141806"/>
    </source>
</evidence>
<comment type="similarity">
    <text evidence="2">Belongs to the protein kinase superfamily. Ser/Thr protein kinase family.</text>
</comment>
<dbReference type="GO" id="GO:0004674">
    <property type="term" value="F:protein serine/threonine kinase activity"/>
    <property type="evidence" value="ECO:0007669"/>
    <property type="project" value="UniProtKB-KW"/>
</dbReference>
<keyword evidence="16" id="KW-0675">Receptor</keyword>
<evidence type="ECO:0000256" key="4">
    <source>
        <dbReference type="ARBA" id="ARBA00022475"/>
    </source>
</evidence>
<dbReference type="InterPro" id="IPR017441">
    <property type="entry name" value="Protein_kinase_ATP_BS"/>
</dbReference>
<dbReference type="InterPro" id="IPR011009">
    <property type="entry name" value="Kinase-like_dom_sf"/>
</dbReference>
<keyword evidence="7" id="KW-0808">Transferase</keyword>
<evidence type="ECO:0000256" key="12">
    <source>
        <dbReference type="ARBA" id="ARBA00022777"/>
    </source>
</evidence>
<evidence type="ECO:0000256" key="20">
    <source>
        <dbReference type="PROSITE-ProRule" id="PRU10141"/>
    </source>
</evidence>
<keyword evidence="9 22" id="KW-0732">Signal</keyword>
<keyword evidence="12" id="KW-0418">Kinase</keyword>
<evidence type="ECO:0000256" key="8">
    <source>
        <dbReference type="ARBA" id="ARBA00022692"/>
    </source>
</evidence>
<feature type="signal peptide" evidence="22">
    <location>
        <begin position="1"/>
        <end position="18"/>
    </location>
</feature>
<protein>
    <recommendedName>
        <fullName evidence="3">non-specific serine/threonine protein kinase</fullName>
        <ecNumber evidence="3">2.7.11.1</ecNumber>
    </recommendedName>
</protein>
<dbReference type="InterPro" id="IPR013210">
    <property type="entry name" value="LRR_N_plant-typ"/>
</dbReference>
<evidence type="ECO:0000256" key="21">
    <source>
        <dbReference type="SAM" id="Phobius"/>
    </source>
</evidence>
<dbReference type="FunFam" id="3.30.200.20:FF:000015">
    <property type="entry name" value="Somatic embryogenesis receptor kinase 1"/>
    <property type="match status" value="1"/>
</dbReference>
<feature type="chain" id="PRO_5040423323" description="non-specific serine/threonine protein kinase" evidence="22">
    <location>
        <begin position="19"/>
        <end position="603"/>
    </location>
</feature>
<evidence type="ECO:0000256" key="19">
    <source>
        <dbReference type="ARBA" id="ARBA00048679"/>
    </source>
</evidence>
<dbReference type="PROSITE" id="PS00108">
    <property type="entry name" value="PROTEIN_KINASE_ST"/>
    <property type="match status" value="1"/>
</dbReference>